<organism evidence="3 4">
    <name type="scientific">Pseudofulvibacter geojedonensis</name>
    <dbReference type="NCBI Taxonomy" id="1123758"/>
    <lineage>
        <taxon>Bacteria</taxon>
        <taxon>Pseudomonadati</taxon>
        <taxon>Bacteroidota</taxon>
        <taxon>Flavobacteriia</taxon>
        <taxon>Flavobacteriales</taxon>
        <taxon>Flavobacteriaceae</taxon>
        <taxon>Pseudofulvibacter</taxon>
    </lineage>
</organism>
<dbReference type="PANTHER" id="PTHR30535">
    <property type="entry name" value="VITAMIN B12-BINDING PROTEIN"/>
    <property type="match status" value="1"/>
</dbReference>
<feature type="domain" description="Fe/B12 periplasmic-binding" evidence="2">
    <location>
        <begin position="20"/>
        <end position="268"/>
    </location>
</feature>
<dbReference type="Proteomes" id="UP001596997">
    <property type="component" value="Unassembled WGS sequence"/>
</dbReference>
<accession>A0ABW3I2B1</accession>
<dbReference type="InterPro" id="IPR050902">
    <property type="entry name" value="ABC_Transporter_SBP"/>
</dbReference>
<keyword evidence="1" id="KW-0732">Signal</keyword>
<proteinExistence type="predicted"/>
<gene>
    <name evidence="3" type="ORF">ACFQ1O_08125</name>
</gene>
<dbReference type="EMBL" id="JBHTJM010000008">
    <property type="protein sequence ID" value="MFD0963966.1"/>
    <property type="molecule type" value="Genomic_DNA"/>
</dbReference>
<reference evidence="4" key="1">
    <citation type="journal article" date="2019" name="Int. J. Syst. Evol. Microbiol.">
        <title>The Global Catalogue of Microorganisms (GCM) 10K type strain sequencing project: providing services to taxonomists for standard genome sequencing and annotation.</title>
        <authorList>
            <consortium name="The Broad Institute Genomics Platform"/>
            <consortium name="The Broad Institute Genome Sequencing Center for Infectious Disease"/>
            <person name="Wu L."/>
            <person name="Ma J."/>
        </authorList>
    </citation>
    <scope>NUCLEOTIDE SEQUENCE [LARGE SCALE GENOMIC DNA]</scope>
    <source>
        <strain evidence="4">CCUG 62114</strain>
    </source>
</reference>
<dbReference type="NCBIfam" id="NF038402">
    <property type="entry name" value="TroA_like"/>
    <property type="match status" value="1"/>
</dbReference>
<dbReference type="PANTHER" id="PTHR30535:SF34">
    <property type="entry name" value="MOLYBDATE-BINDING PROTEIN MOLA"/>
    <property type="match status" value="1"/>
</dbReference>
<dbReference type="InterPro" id="IPR054828">
    <property type="entry name" value="Vit_B12_bind_prot"/>
</dbReference>
<dbReference type="Pfam" id="PF01497">
    <property type="entry name" value="Peripla_BP_2"/>
    <property type="match status" value="1"/>
</dbReference>
<evidence type="ECO:0000313" key="3">
    <source>
        <dbReference type="EMBL" id="MFD0963966.1"/>
    </source>
</evidence>
<dbReference type="SUPFAM" id="SSF53807">
    <property type="entry name" value="Helical backbone' metal receptor"/>
    <property type="match status" value="1"/>
</dbReference>
<evidence type="ECO:0000259" key="2">
    <source>
        <dbReference type="PROSITE" id="PS50983"/>
    </source>
</evidence>
<name>A0ABW3I2B1_9FLAO</name>
<keyword evidence="4" id="KW-1185">Reference proteome</keyword>
<evidence type="ECO:0000313" key="4">
    <source>
        <dbReference type="Proteomes" id="UP001596997"/>
    </source>
</evidence>
<sequence length="268" mass="31503">MKIIIDQLNREINLQDTPKRIVSLVPSQTELLFDLGLEESIVGVTRFCVHPYHLKKTKKIVGGTKKVNYTKVKELQPDIILCNKEENTKEMVEELEKIAPVHVSDIFTLEDAHELIGQYGELFSCRTQSRQMQQKLQFLQDDFQEFIKDIKPQKVAYFIWRNPWMVAGGNNIINHLLELNKFENIYKDKPRYPEVEIKKIRLEGDPDLVFLSSEPYPFKEEHAFEIGRFTHHAKTVFVDGEMFSWYGSRLLKAFDYFKALHKRIAVNK</sequence>
<evidence type="ECO:0000256" key="1">
    <source>
        <dbReference type="ARBA" id="ARBA00022729"/>
    </source>
</evidence>
<protein>
    <submittedName>
        <fullName evidence="3">ABC transporter substrate-binding protein</fullName>
    </submittedName>
</protein>
<dbReference type="PROSITE" id="PS50983">
    <property type="entry name" value="FE_B12_PBP"/>
    <property type="match status" value="1"/>
</dbReference>
<dbReference type="Gene3D" id="3.40.50.1980">
    <property type="entry name" value="Nitrogenase molybdenum iron protein domain"/>
    <property type="match status" value="2"/>
</dbReference>
<dbReference type="InterPro" id="IPR002491">
    <property type="entry name" value="ABC_transptr_periplasmic_BD"/>
</dbReference>
<dbReference type="RefSeq" id="WP_377715218.1">
    <property type="nucleotide sequence ID" value="NZ_JBHTJM010000008.1"/>
</dbReference>
<comment type="caution">
    <text evidence="3">The sequence shown here is derived from an EMBL/GenBank/DDBJ whole genome shotgun (WGS) entry which is preliminary data.</text>
</comment>